<dbReference type="Pfam" id="PF09331">
    <property type="entry name" value="DUF1985"/>
    <property type="match status" value="1"/>
</dbReference>
<dbReference type="InterPro" id="IPR015410">
    <property type="entry name" value="DUF1985"/>
</dbReference>
<dbReference type="AlphaFoldDB" id="A0AAD4S2Q3"/>
<evidence type="ECO:0000313" key="3">
    <source>
        <dbReference type="EMBL" id="KAI3858066.1"/>
    </source>
</evidence>
<organism evidence="3 4">
    <name type="scientific">Papaver atlanticum</name>
    <dbReference type="NCBI Taxonomy" id="357466"/>
    <lineage>
        <taxon>Eukaryota</taxon>
        <taxon>Viridiplantae</taxon>
        <taxon>Streptophyta</taxon>
        <taxon>Embryophyta</taxon>
        <taxon>Tracheophyta</taxon>
        <taxon>Spermatophyta</taxon>
        <taxon>Magnoliopsida</taxon>
        <taxon>Ranunculales</taxon>
        <taxon>Papaveraceae</taxon>
        <taxon>Papaveroideae</taxon>
        <taxon>Papaver</taxon>
    </lineage>
</organism>
<feature type="region of interest" description="Disordered" evidence="1">
    <location>
        <begin position="437"/>
        <end position="473"/>
    </location>
</feature>
<feature type="domain" description="DUF1985" evidence="2">
    <location>
        <begin position="235"/>
        <end position="289"/>
    </location>
</feature>
<keyword evidence="4" id="KW-1185">Reference proteome</keyword>
<dbReference type="Proteomes" id="UP001202328">
    <property type="component" value="Unassembled WGS sequence"/>
</dbReference>
<dbReference type="PANTHER" id="PTHR48449">
    <property type="entry name" value="DUF1985 DOMAIN-CONTAINING PROTEIN"/>
    <property type="match status" value="1"/>
</dbReference>
<dbReference type="PANTHER" id="PTHR48449:SF1">
    <property type="entry name" value="DUF1985 DOMAIN-CONTAINING PROTEIN"/>
    <property type="match status" value="1"/>
</dbReference>
<evidence type="ECO:0000259" key="2">
    <source>
        <dbReference type="Pfam" id="PF09331"/>
    </source>
</evidence>
<evidence type="ECO:0000313" key="4">
    <source>
        <dbReference type="Proteomes" id="UP001202328"/>
    </source>
</evidence>
<evidence type="ECO:0000256" key="1">
    <source>
        <dbReference type="SAM" id="MobiDB-lite"/>
    </source>
</evidence>
<protein>
    <recommendedName>
        <fullName evidence="2">DUF1985 domain-containing protein</fullName>
    </recommendedName>
</protein>
<gene>
    <name evidence="3" type="ORF">MKW98_029540</name>
</gene>
<comment type="caution">
    <text evidence="3">The sequence shown here is derived from an EMBL/GenBank/DDBJ whole genome shotgun (WGS) entry which is preliminary data.</text>
</comment>
<reference evidence="3" key="1">
    <citation type="submission" date="2022-04" db="EMBL/GenBank/DDBJ databases">
        <title>A functionally conserved STORR gene fusion in Papaver species that diverged 16.8 million years ago.</title>
        <authorList>
            <person name="Catania T."/>
        </authorList>
    </citation>
    <scope>NUCLEOTIDE SEQUENCE</scope>
    <source>
        <strain evidence="3">S-188037</strain>
    </source>
</reference>
<feature type="compositionally biased region" description="Basic and acidic residues" evidence="1">
    <location>
        <begin position="450"/>
        <end position="468"/>
    </location>
</feature>
<proteinExistence type="predicted"/>
<dbReference type="EMBL" id="JAJJMB010014788">
    <property type="protein sequence ID" value="KAI3858066.1"/>
    <property type="molecule type" value="Genomic_DNA"/>
</dbReference>
<accession>A0AAD4S2Q3</accession>
<name>A0AAD4S2Q3_9MAGN</name>
<sequence>MGSGRLPKERTKKGIMKAIKLEVSGGTPLYFEVESAAVEDRFFYPLKNRGRAFNMSNYSILGTLIELWNVLTKDEKDLFRTTAIGHLMDIPEKQSWSTAIFCFLMSRQIKVEPEMYFRVTDKELCFRKTDFSLISGLRFRDLRDRALNVDSQSGESKDSKLRQKYFSKNNAIVGKDLYDFLFCKTVSLDRVEKVGIETGDSKTSDSKTSDASATISKKMQVRKAGYKDVEPVPCPVEDRVKVALLYVVNMFLLGTQDIHGIADDLCHLVDNLSEFNNYPWGERVYKATLFQSDSAIKSQMKKGTAGNMISKPTVNPKEMPQVLVVWFLMLFPGVLEEWGTKNTVEGWRPHIIDVLCMEVVRHQQLCESVAARSDVSEEMMCYRNDSELLVILGVDEGPLSYKKWEDLEAEGPLSYKKWEDLEAEGLLRKYEGRVPGNASDGLEHEDEILEDGKTKSMEKEARDEKGNDSDLGQIRSEMDGFKIQLGHTNDQTSAVLRILIELKQDMTAIKKTIMSKFANCGCAIS</sequence>